<sequence>MESDLKNNMDENVLNIPPPAPVTENGEPLPFVLVGDEAFPLSAYMQRPYPGKHLSHQQRVYNYRLSRARRYIECSFGIMTNKWRIFHRPLNVGLDFSEEIIKTCCILHNFVRSRKIQTTRAETNIPSNSATVNNENIDLQEIIRLSTGFAERNKFANYFVSSLGSLTWQSDKI</sequence>
<organism evidence="1 2">
    <name type="scientific">Mythimna loreyi</name>
    <dbReference type="NCBI Taxonomy" id="667449"/>
    <lineage>
        <taxon>Eukaryota</taxon>
        <taxon>Metazoa</taxon>
        <taxon>Ecdysozoa</taxon>
        <taxon>Arthropoda</taxon>
        <taxon>Hexapoda</taxon>
        <taxon>Insecta</taxon>
        <taxon>Pterygota</taxon>
        <taxon>Neoptera</taxon>
        <taxon>Endopterygota</taxon>
        <taxon>Lepidoptera</taxon>
        <taxon>Glossata</taxon>
        <taxon>Ditrysia</taxon>
        <taxon>Noctuoidea</taxon>
        <taxon>Noctuidae</taxon>
        <taxon>Noctuinae</taxon>
        <taxon>Hadenini</taxon>
        <taxon>Mythimna</taxon>
    </lineage>
</organism>
<name>A0ACC2QC48_9NEOP</name>
<keyword evidence="2" id="KW-1185">Reference proteome</keyword>
<protein>
    <submittedName>
        <fullName evidence="1">Uncharacterized protein</fullName>
    </submittedName>
</protein>
<accession>A0ACC2QC48</accession>
<gene>
    <name evidence="1" type="ORF">PYW08_008861</name>
</gene>
<reference evidence="1" key="1">
    <citation type="submission" date="2023-03" db="EMBL/GenBank/DDBJ databases">
        <title>Chromosome-level genomes of two armyworms, Mythimna separata and Mythimna loreyi, provide insights into the biosynthesis and reception of sex pheromones.</title>
        <authorList>
            <person name="Zhao H."/>
        </authorList>
    </citation>
    <scope>NUCLEOTIDE SEQUENCE</scope>
    <source>
        <strain evidence="1">BeijingLab</strain>
    </source>
</reference>
<dbReference type="EMBL" id="CM056798">
    <property type="protein sequence ID" value="KAJ8711907.1"/>
    <property type="molecule type" value="Genomic_DNA"/>
</dbReference>
<comment type="caution">
    <text evidence="1">The sequence shown here is derived from an EMBL/GenBank/DDBJ whole genome shotgun (WGS) entry which is preliminary data.</text>
</comment>
<evidence type="ECO:0000313" key="2">
    <source>
        <dbReference type="Proteomes" id="UP001231649"/>
    </source>
</evidence>
<evidence type="ECO:0000313" key="1">
    <source>
        <dbReference type="EMBL" id="KAJ8711907.1"/>
    </source>
</evidence>
<proteinExistence type="predicted"/>
<dbReference type="Proteomes" id="UP001231649">
    <property type="component" value="Chromosome 22"/>
</dbReference>